<accession>A0A6L9QDC3</accession>
<dbReference type="AlphaFoldDB" id="A0A6L9QDC3"/>
<protein>
    <submittedName>
        <fullName evidence="1">Uncharacterized protein</fullName>
    </submittedName>
</protein>
<dbReference type="RefSeq" id="WP_163054507.1">
    <property type="nucleotide sequence ID" value="NZ_JAAGLI010000213.1"/>
</dbReference>
<dbReference type="Proteomes" id="UP000475532">
    <property type="component" value="Unassembled WGS sequence"/>
</dbReference>
<evidence type="ECO:0000313" key="1">
    <source>
        <dbReference type="EMBL" id="NEA22673.1"/>
    </source>
</evidence>
<dbReference type="EMBL" id="JAAGLI010000213">
    <property type="protein sequence ID" value="NEA22673.1"/>
    <property type="molecule type" value="Genomic_DNA"/>
</dbReference>
<reference evidence="1 2" key="1">
    <citation type="submission" date="2020-01" db="EMBL/GenBank/DDBJ databases">
        <title>Insect and environment-associated Actinomycetes.</title>
        <authorList>
            <person name="Currrie C."/>
            <person name="Chevrette M."/>
            <person name="Carlson C."/>
            <person name="Stubbendieck R."/>
            <person name="Wendt-Pienkowski E."/>
        </authorList>
    </citation>
    <scope>NUCLEOTIDE SEQUENCE [LARGE SCALE GENOMIC DNA]</scope>
    <source>
        <strain evidence="1 2">SID10258</strain>
    </source>
</reference>
<proteinExistence type="predicted"/>
<gene>
    <name evidence="1" type="ORF">G3I70_09225</name>
</gene>
<name>A0A6L9QDC3_9ACTN</name>
<organism evidence="1 2">
    <name type="scientific">Actinomadura bangladeshensis</name>
    <dbReference type="NCBI Taxonomy" id="453573"/>
    <lineage>
        <taxon>Bacteria</taxon>
        <taxon>Bacillati</taxon>
        <taxon>Actinomycetota</taxon>
        <taxon>Actinomycetes</taxon>
        <taxon>Streptosporangiales</taxon>
        <taxon>Thermomonosporaceae</taxon>
        <taxon>Actinomadura</taxon>
    </lineage>
</organism>
<comment type="caution">
    <text evidence="1">The sequence shown here is derived from an EMBL/GenBank/DDBJ whole genome shotgun (WGS) entry which is preliminary data.</text>
</comment>
<sequence>MTVRDIETTVSQLRALEWLTRQPLDRLPLLAWWAHEDGGLVGTPADHAPTEARRAFDAWVTHLRLAPDPPRRRGGVTRLRAQGPAGGILVTLHAEYRPGRTQAAEDRAGLAGRWTRARPLL</sequence>
<evidence type="ECO:0000313" key="2">
    <source>
        <dbReference type="Proteomes" id="UP000475532"/>
    </source>
</evidence>